<dbReference type="Pfam" id="PF00563">
    <property type="entry name" value="EAL"/>
    <property type="match status" value="1"/>
</dbReference>
<dbReference type="InterPro" id="IPR029787">
    <property type="entry name" value="Nucleotide_cyclase"/>
</dbReference>
<dbReference type="InterPro" id="IPR001633">
    <property type="entry name" value="EAL_dom"/>
</dbReference>
<dbReference type="PROSITE" id="PS50887">
    <property type="entry name" value="GGDEF"/>
    <property type="match status" value="1"/>
</dbReference>
<name>T1B4A7_9ZZZZ</name>
<comment type="caution">
    <text evidence="3">The sequence shown here is derived from an EMBL/GenBank/DDBJ whole genome shotgun (WGS) entry which is preliminary data.</text>
</comment>
<accession>T1B4A7</accession>
<protein>
    <submittedName>
        <fullName evidence="3">Sensory box protein</fullName>
    </submittedName>
</protein>
<dbReference type="Pfam" id="PF00990">
    <property type="entry name" value="GGDEF"/>
    <property type="match status" value="1"/>
</dbReference>
<sequence>KGLDVTWPARIVTLIKQLTRKAIAQRETMVTRFSSCGVEYTAQVSPQGPERVLCVIRLVASIAAKDLPDTDAGPPPQLDRRGFLHRFKESLSWATLRETPVALAMVHVDGIADIAQALASEVSEQVMSAAIRRLPPPREDPASTAGGPRWYLGQLSEGLLAVVIESADREPIETCVGSICTSLSEPIRAGDAQFHLTPYAGVSILGQDASTPQLLLEQARTAAIEARRSGGTPGIRFFTDTMKLRALARIDLTRELRNAIANGDIRLRYVGRHALDTGRLVACVGYLRWTHPLRGEIRPAEFLRVAAATGLATTLSRAVFAQLRSDFAVLAERCAPEVCVSFGALRHHVLDEVFLGDVARLVTEGGVPAHRLELRIAEKVFVTRDTAQSEALKRLGVRLVVDEVGRGIGSLDALARAPISGLQLDRAWVTAVCADAVAGRVCRAGIEMAAALGLVPIATGVDNAETRDALLSFGCAYGSGDLYRDDELDISREFNATVM</sequence>
<organism evidence="3">
    <name type="scientific">mine drainage metagenome</name>
    <dbReference type="NCBI Taxonomy" id="410659"/>
    <lineage>
        <taxon>unclassified sequences</taxon>
        <taxon>metagenomes</taxon>
        <taxon>ecological metagenomes</taxon>
    </lineage>
</organism>
<reference evidence="3" key="2">
    <citation type="journal article" date="2014" name="ISME J.">
        <title>Microbial stratification in low pH oxic and suboxic macroscopic growths along an acid mine drainage.</title>
        <authorList>
            <person name="Mendez-Garcia C."/>
            <person name="Mesa V."/>
            <person name="Sprenger R.R."/>
            <person name="Richter M."/>
            <person name="Diez M.S."/>
            <person name="Solano J."/>
            <person name="Bargiela R."/>
            <person name="Golyshina O.V."/>
            <person name="Manteca A."/>
            <person name="Ramos J.L."/>
            <person name="Gallego J.R."/>
            <person name="Llorente I."/>
            <person name="Martins Dos Santos V.A."/>
            <person name="Jensen O.N."/>
            <person name="Pelaez A.I."/>
            <person name="Sanchez J."/>
            <person name="Ferrer M."/>
        </authorList>
    </citation>
    <scope>NUCLEOTIDE SEQUENCE</scope>
</reference>
<dbReference type="PANTHER" id="PTHR44757">
    <property type="entry name" value="DIGUANYLATE CYCLASE DGCP"/>
    <property type="match status" value="1"/>
</dbReference>
<dbReference type="InterPro" id="IPR000160">
    <property type="entry name" value="GGDEF_dom"/>
</dbReference>
<dbReference type="SMART" id="SM00052">
    <property type="entry name" value="EAL"/>
    <property type="match status" value="1"/>
</dbReference>
<dbReference type="PROSITE" id="PS50883">
    <property type="entry name" value="EAL"/>
    <property type="match status" value="1"/>
</dbReference>
<dbReference type="InterPro" id="IPR035919">
    <property type="entry name" value="EAL_sf"/>
</dbReference>
<evidence type="ECO:0000313" key="3">
    <source>
        <dbReference type="EMBL" id="EQD64797.1"/>
    </source>
</evidence>
<dbReference type="EMBL" id="AUZX01006203">
    <property type="protein sequence ID" value="EQD64797.1"/>
    <property type="molecule type" value="Genomic_DNA"/>
</dbReference>
<dbReference type="Gene3D" id="3.30.70.270">
    <property type="match status" value="1"/>
</dbReference>
<evidence type="ECO:0000259" key="1">
    <source>
        <dbReference type="PROSITE" id="PS50883"/>
    </source>
</evidence>
<dbReference type="Gene3D" id="3.20.20.450">
    <property type="entry name" value="EAL domain"/>
    <property type="match status" value="1"/>
</dbReference>
<dbReference type="CDD" id="cd01948">
    <property type="entry name" value="EAL"/>
    <property type="match status" value="1"/>
</dbReference>
<evidence type="ECO:0000259" key="2">
    <source>
        <dbReference type="PROSITE" id="PS50887"/>
    </source>
</evidence>
<dbReference type="PANTHER" id="PTHR44757:SF2">
    <property type="entry name" value="BIOFILM ARCHITECTURE MAINTENANCE PROTEIN MBAA"/>
    <property type="match status" value="1"/>
</dbReference>
<dbReference type="InterPro" id="IPR052155">
    <property type="entry name" value="Biofilm_reg_signaling"/>
</dbReference>
<feature type="non-terminal residue" evidence="3">
    <location>
        <position position="1"/>
    </location>
</feature>
<dbReference type="SMART" id="SM00267">
    <property type="entry name" value="GGDEF"/>
    <property type="match status" value="1"/>
</dbReference>
<dbReference type="AlphaFoldDB" id="T1B4A7"/>
<proteinExistence type="predicted"/>
<dbReference type="InterPro" id="IPR043128">
    <property type="entry name" value="Rev_trsase/Diguanyl_cyclase"/>
</dbReference>
<feature type="domain" description="EAL" evidence="1">
    <location>
        <begin position="249"/>
        <end position="499"/>
    </location>
</feature>
<gene>
    <name evidence="3" type="ORF">B1A_08704</name>
</gene>
<dbReference type="SUPFAM" id="SSF55073">
    <property type="entry name" value="Nucleotide cyclase"/>
    <property type="match status" value="1"/>
</dbReference>
<feature type="domain" description="GGDEF" evidence="2">
    <location>
        <begin position="99"/>
        <end position="240"/>
    </location>
</feature>
<reference evidence="3" key="1">
    <citation type="submission" date="2013-08" db="EMBL/GenBank/DDBJ databases">
        <authorList>
            <person name="Mendez C."/>
            <person name="Richter M."/>
            <person name="Ferrer M."/>
            <person name="Sanchez J."/>
        </authorList>
    </citation>
    <scope>NUCLEOTIDE SEQUENCE</scope>
</reference>
<dbReference type="SUPFAM" id="SSF141868">
    <property type="entry name" value="EAL domain-like"/>
    <property type="match status" value="1"/>
</dbReference>